<dbReference type="Proteomes" id="UP000677152">
    <property type="component" value="Chromosome"/>
</dbReference>
<dbReference type="EMBL" id="CP073249">
    <property type="protein sequence ID" value="QUF04057.1"/>
    <property type="molecule type" value="Genomic_DNA"/>
</dbReference>
<feature type="signal peptide" evidence="2">
    <location>
        <begin position="1"/>
        <end position="23"/>
    </location>
</feature>
<organism evidence="3 4">
    <name type="scientific">Actinosynnema pretiosum subsp. pretiosum</name>
    <dbReference type="NCBI Taxonomy" id="103721"/>
    <lineage>
        <taxon>Bacteria</taxon>
        <taxon>Bacillati</taxon>
        <taxon>Actinomycetota</taxon>
        <taxon>Actinomycetes</taxon>
        <taxon>Pseudonocardiales</taxon>
        <taxon>Pseudonocardiaceae</taxon>
        <taxon>Actinosynnema</taxon>
    </lineage>
</organism>
<evidence type="ECO:0000313" key="4">
    <source>
        <dbReference type="Proteomes" id="UP000677152"/>
    </source>
</evidence>
<evidence type="ECO:0000256" key="1">
    <source>
        <dbReference type="SAM" id="MobiDB-lite"/>
    </source>
</evidence>
<name>A0AA45L668_9PSEU</name>
<accession>A0AA45L668</accession>
<sequence length="1414" mass="149714">MRFVRAIAVTAAALVLAASPATAIADPALSPEVTVPAGGKPSGAVDSVAVEQRAAVIGQSWEQSRDRVVVGSGDSNGFHLMVADAATGYHWSTVATLIEPAFETDAWIGNVCVTGSGSRAVVVYAPRTFTNRADLADRGGFVAVVDIPSGEVRKLRVQASLAYFNPGCGQGETAVLTQGAGEDLDRTRILELDTTTGELAEPIVVPGQLTSAVPTPHGVVAADSGALVRVAANGERRVLAPATGVPFRVAADADGGVVFMQREKGDNASVRRARTTARGPAEVDTLATGALMDLGVASGRGGKVFVTGRKTTSAAGASANVVLVDAPVGATPSLDGQIAVTSVKRVDAVDPRAPRVDPLTPQQVEITAKSLVTGAEFTLAAVAKEAENRGTSLSPALVQAKGDDAPAARALGDDPADGDTRYCSVARNDPRNQAMQPKPRQVEWAVDQAITGSLTVSRPANWKNLGMPAYTPQGLFPPRALSGGGRVPAQVMLGITAQESNMWQAARFAVPGVTANPLIGNYFGIDYYNDGSGDDWTINWADADCGYGITQLTDGMRLAGKTKPGEVALPYDSQRAVALDFAANVAGGLRVLQDKWNQTRGAGLVVNNGDPARVENWFFAVWAYNSGFYPQSGAGQNDGAWGVGWLNNPANPRYPANRTPFLDVSYEDAAHPQDWPYPEKVMGWAGHPIELIETPGNLVAGYRAAWWLTEADRWAVKPPVTQFCDSGNNCEPGAQHTPNDPEVIGEPAGPCAHRNASGRFDLKCWYHTSNTWKPNCATTCGNELLRFDPGYAYQDDATSYPPVCANTGLPGSALVVDNLAQSVPPVRPGCTRPASNGTFAFSFPAASNGTYPGKIDVHQIGAAYGAHFWMSNTHRDPARRAVGTWKLDRAHTGPMRLMAHVPDPGARTRSADYQVNAVRGGRNRVLDQGGGSGNRWVNLGTFMFDGVTPTVSLGNVTPDGDGSQRIAWDAMAFIPVPGTFKEESVESVAVFDEDQNIDTEAPSSWLAGPLANRQKLYDWATSSSSGILGLGSCAGSPTSGCAPAALRTAMADWRTQVTTAGTDPVNHPDGASMGTWIGFAQPHTDRPTTDQRPAHFDDDDRVKIRTKATVTFVAGPDGKVVAGSEYAVYEHRTGNTHLPKFFMDLMRAISSDYGIAAPDLSYTIADLNAHNGTSTRATPTSTGILPGRAYAYAGKKPTPVDSTGSPSTDNAVCVAAITVAGGSIGYRPMLGESGPVDNMAAWVDRLEGDSRVPAKVADLAEAVREMFFDDGLLVGAESSIFTQAPPIWQELNFKACADGSIQKIVDRPLLRASWMPDQYLYHNGRAMNLNGGFSNSNQPVWRGDFKKFSALPDPNQEFPLWPNPYGPCDSATDRSGNPWDITAAPPQNPGVNPGRAHFCLDRNLATDPSHSWGQ</sequence>
<dbReference type="SUPFAM" id="SSF82171">
    <property type="entry name" value="DPP6 N-terminal domain-like"/>
    <property type="match status" value="1"/>
</dbReference>
<feature type="region of interest" description="Disordered" evidence="1">
    <location>
        <begin position="1369"/>
        <end position="1390"/>
    </location>
</feature>
<keyword evidence="2" id="KW-0732">Signal</keyword>
<proteinExistence type="predicted"/>
<gene>
    <name evidence="3" type="ORF">KCV87_32710</name>
</gene>
<evidence type="ECO:0008006" key="5">
    <source>
        <dbReference type="Google" id="ProtNLM"/>
    </source>
</evidence>
<evidence type="ECO:0000256" key="2">
    <source>
        <dbReference type="SAM" id="SignalP"/>
    </source>
</evidence>
<evidence type="ECO:0000313" key="3">
    <source>
        <dbReference type="EMBL" id="QUF04057.1"/>
    </source>
</evidence>
<protein>
    <recommendedName>
        <fullName evidence="5">Transglycosylase SLT domain-containing protein</fullName>
    </recommendedName>
</protein>
<dbReference type="SUPFAM" id="SSF53955">
    <property type="entry name" value="Lysozyme-like"/>
    <property type="match status" value="1"/>
</dbReference>
<feature type="chain" id="PRO_5041259524" description="Transglycosylase SLT domain-containing protein" evidence="2">
    <location>
        <begin position="24"/>
        <end position="1414"/>
    </location>
</feature>
<reference evidence="3" key="1">
    <citation type="submission" date="2021-04" db="EMBL/GenBank/DDBJ databases">
        <title>Genomic sequence of Actinosynnema pretiosum subsp. pretiosum ATCC 31280 (C-14919).</title>
        <authorList>
            <person name="Bai L."/>
            <person name="Wang X."/>
            <person name="Xiao Y."/>
        </authorList>
    </citation>
    <scope>NUCLEOTIDE SEQUENCE</scope>
    <source>
        <strain evidence="3">ATCC 31280</strain>
    </source>
</reference>
<dbReference type="InterPro" id="IPR023346">
    <property type="entry name" value="Lysozyme-like_dom_sf"/>
</dbReference>